<organism evidence="3 4">
    <name type="scientific">Pseudomonas marginalis</name>
    <name type="common">Pseudomonas panacis</name>
    <dbReference type="NCBI Taxonomy" id="298"/>
    <lineage>
        <taxon>Bacteria</taxon>
        <taxon>Pseudomonadati</taxon>
        <taxon>Pseudomonadota</taxon>
        <taxon>Gammaproteobacteria</taxon>
        <taxon>Pseudomonadales</taxon>
        <taxon>Pseudomonadaceae</taxon>
        <taxon>Pseudomonas</taxon>
    </lineage>
</organism>
<dbReference type="Proteomes" id="UP000316123">
    <property type="component" value="Unassembled WGS sequence"/>
</dbReference>
<proteinExistence type="predicted"/>
<dbReference type="RefSeq" id="WP_074843797.1">
    <property type="nucleotide sequence ID" value="NZ_FNSU01000001.1"/>
</dbReference>
<name>A0A9X9BL15_PSEMA</name>
<evidence type="ECO:0000313" key="4">
    <source>
        <dbReference type="Proteomes" id="UP000316123"/>
    </source>
</evidence>
<gene>
    <name evidence="3" type="primary">pilV</name>
    <name evidence="3" type="ORF">FIV41_32025</name>
</gene>
<keyword evidence="1" id="KW-1133">Transmembrane helix</keyword>
<sequence length="440" mass="46484">MTSKNKQRGFLSLDMAIGLIVFSVVVTLATIWQIRQMDGQDYRIAADQQRTISEAVAKYMKDNFNALLNNATATVPAQITVPMLINTSYLPAGFSSTNTFGQTILGLARKPNPNQLEVIVVTTGGQTIPEMGIRVIAENLGGPGGFISSTNPNIVQGVRGGWQVALSNYSINPGPGHTASALFLMDGQLANDYLYRNAVPGHPELNTMNTDISLGGHNINNAAAITATGNVTTGADVNARNVTATNTVSAATANVTGETYTGGWFRTRGDTGWYSEKWGGGIYQSDSDWVRVYNNKGLSTGGTVAAGQVTSTGTVSANGRLSTNEFLSIGGQATEGEACNDSRLIAKNAAGIPLSCQSGVWTITGAKFKNYISGSCQGYGGWNPNVCAIADSTWTICTLSGAAAVGQDESGQVYRDGAGNWFLYAVRADWAGVFYWQCLK</sequence>
<accession>A0A9X9BL15</accession>
<keyword evidence="1" id="KW-0472">Membrane</keyword>
<feature type="domain" description="Bacterial shufflon protein N-terminal" evidence="2">
    <location>
        <begin position="39"/>
        <end position="359"/>
    </location>
</feature>
<evidence type="ECO:0000256" key="1">
    <source>
        <dbReference type="SAM" id="Phobius"/>
    </source>
</evidence>
<dbReference type="OrthoDB" id="7220054at2"/>
<dbReference type="InterPro" id="IPR007001">
    <property type="entry name" value="Shufflon_N"/>
</dbReference>
<evidence type="ECO:0000259" key="2">
    <source>
        <dbReference type="Pfam" id="PF04917"/>
    </source>
</evidence>
<evidence type="ECO:0000313" key="3">
    <source>
        <dbReference type="EMBL" id="TWR48093.1"/>
    </source>
</evidence>
<reference evidence="3 4" key="1">
    <citation type="submission" date="2019-06" db="EMBL/GenBank/DDBJ databases">
        <title>Pseudomonas bimorpha sp. nov. isolated from bovine raw milk and skim milk concentrate.</title>
        <authorList>
            <person name="Hofmann K."/>
            <person name="Huptas C."/>
            <person name="Doll E."/>
            <person name="Scherer S."/>
            <person name="Wenning M."/>
        </authorList>
    </citation>
    <scope>NUCLEOTIDE SEQUENCE [LARGE SCALE GENOMIC DNA]</scope>
    <source>
        <strain evidence="3 4">DSM 13124</strain>
    </source>
</reference>
<comment type="caution">
    <text evidence="3">The sequence shown here is derived from an EMBL/GenBank/DDBJ whole genome shotgun (WGS) entry which is preliminary data.</text>
</comment>
<feature type="transmembrane region" description="Helical" evidence="1">
    <location>
        <begin position="12"/>
        <end position="34"/>
    </location>
</feature>
<protein>
    <submittedName>
        <fullName evidence="3">Shufflon system plasmid conjugative transfer pilus tip adhesin PilV</fullName>
    </submittedName>
</protein>
<keyword evidence="1" id="KW-0812">Transmembrane</keyword>
<dbReference type="EMBL" id="VFEQ01000041">
    <property type="protein sequence ID" value="TWR48093.1"/>
    <property type="molecule type" value="Genomic_DNA"/>
</dbReference>
<dbReference type="Pfam" id="PF04917">
    <property type="entry name" value="Shufflon_N"/>
    <property type="match status" value="1"/>
</dbReference>
<dbReference type="AlphaFoldDB" id="A0A9X9BL15"/>